<organism evidence="2 3">
    <name type="scientific">Apilactobacillus apisilvae</name>
    <dbReference type="NCBI Taxonomy" id="2923364"/>
    <lineage>
        <taxon>Bacteria</taxon>
        <taxon>Bacillati</taxon>
        <taxon>Bacillota</taxon>
        <taxon>Bacilli</taxon>
        <taxon>Lactobacillales</taxon>
        <taxon>Lactobacillaceae</taxon>
        <taxon>Apilactobacillus</taxon>
    </lineage>
</organism>
<proteinExistence type="predicted"/>
<dbReference type="EMBL" id="CP093362">
    <property type="protein sequence ID" value="UQS84858.1"/>
    <property type="molecule type" value="Genomic_DNA"/>
</dbReference>
<evidence type="ECO:0000313" key="2">
    <source>
        <dbReference type="EMBL" id="UQS84858.1"/>
    </source>
</evidence>
<gene>
    <name evidence="2" type="ORF">MOO46_06350</name>
</gene>
<accession>A0ABY4PGA8</accession>
<evidence type="ECO:0000256" key="1">
    <source>
        <dbReference type="SAM" id="SignalP"/>
    </source>
</evidence>
<keyword evidence="3" id="KW-1185">Reference proteome</keyword>
<evidence type="ECO:0000313" key="3">
    <source>
        <dbReference type="Proteomes" id="UP000831859"/>
    </source>
</evidence>
<evidence type="ECO:0008006" key="4">
    <source>
        <dbReference type="Google" id="ProtNLM"/>
    </source>
</evidence>
<dbReference type="RefSeq" id="WP_249510839.1">
    <property type="nucleotide sequence ID" value="NZ_CP093362.1"/>
</dbReference>
<feature type="signal peptide" evidence="1">
    <location>
        <begin position="1"/>
        <end position="25"/>
    </location>
</feature>
<sequence length="322" mass="37405">MQIKRLLINAFTLILLMLPTMSVSANQKSKIMKSDIPAMMNSYWSNWRHVQLTAPMKVDWIQDYKRQSDQTWQRKVIKSQTLKAGSKVYVTALFNTFTVLTNKPESNSTDMHHQTAMYAKIHGVPKLQLLNDNKYNLPVKEVHYKQAKITDFNNKIWYRGQFDNSYGSNMFNNSVLLFPTLKALNKYDTADGNLGDYEDADPEPNELKKLTDDLNKAKKSALEISSKSKKIIYVKKIYNNYQAKIGNSNKVYYLYIISMMRPYNTSKSGATIQSNFDPSNYSKILTPKNSRIYLYKGMKWIGSTNKWYYNGNHWIKNNKILG</sequence>
<reference evidence="2 3" key="1">
    <citation type="journal article" date="2022" name="Int. J. Syst. Evol. Microbiol.">
        <title>Apilactobacillus apisilvae sp. nov., Nicolia spurrieriana gen. nov. sp. nov., Bombilactobacillus folatiphilus sp. nov. and Bombilactobacillus thymidiniphilus sp. nov., four new lactic acid bacterial isolates from stingless bees Tetragonula carbonaria and Austroplebeia australis.</title>
        <authorList>
            <person name="Oliphant S.A."/>
            <person name="Watson-Haigh N.S."/>
            <person name="Sumby K.M."/>
            <person name="Gardner J."/>
            <person name="Groom S."/>
            <person name="Jiranek V."/>
        </authorList>
    </citation>
    <scope>NUCLEOTIDE SEQUENCE [LARGE SCALE GENOMIC DNA]</scope>
    <source>
        <strain evidence="2 3">SG5_A10</strain>
    </source>
</reference>
<dbReference type="Proteomes" id="UP000831859">
    <property type="component" value="Chromosome"/>
</dbReference>
<protein>
    <recommendedName>
        <fullName evidence="4">GW domain-containing protein</fullName>
    </recommendedName>
</protein>
<feature type="chain" id="PRO_5045425381" description="GW domain-containing protein" evidence="1">
    <location>
        <begin position="26"/>
        <end position="322"/>
    </location>
</feature>
<name>A0ABY4PGA8_9LACO</name>
<keyword evidence="1" id="KW-0732">Signal</keyword>